<organism evidence="1 2">
    <name type="scientific">Theileria orientalis</name>
    <dbReference type="NCBI Taxonomy" id="68886"/>
    <lineage>
        <taxon>Eukaryota</taxon>
        <taxon>Sar</taxon>
        <taxon>Alveolata</taxon>
        <taxon>Apicomplexa</taxon>
        <taxon>Aconoidasida</taxon>
        <taxon>Piroplasmida</taxon>
        <taxon>Theileriidae</taxon>
        <taxon>Theileria</taxon>
    </lineage>
</organism>
<sequence length="59" mass="6982">MLLFCIYDNLYLMCENSEFICGISRRVHCVLLLITSQPLLLSPFYSQIYTTHNHYIHIS</sequence>
<name>A0A976XJE6_THEOR</name>
<accession>A0A976XJE6</accession>
<protein>
    <submittedName>
        <fullName evidence="1">Uncharacterized protein</fullName>
    </submittedName>
</protein>
<dbReference type="Proteomes" id="UP000244811">
    <property type="component" value="Chromosome 2"/>
</dbReference>
<reference evidence="1" key="1">
    <citation type="submission" date="2022-07" db="EMBL/GenBank/DDBJ databases">
        <title>Evaluation of T. orientalis genome assembly methods using nanopore sequencing and analysis of variation between genomes.</title>
        <authorList>
            <person name="Yam J."/>
            <person name="Micallef M.L."/>
            <person name="Liu M."/>
            <person name="Djordjevic S.P."/>
            <person name="Bogema D.R."/>
            <person name="Jenkins C."/>
        </authorList>
    </citation>
    <scope>NUCLEOTIDE SEQUENCE</scope>
    <source>
        <strain evidence="1">Goon Nure</strain>
    </source>
</reference>
<evidence type="ECO:0000313" key="1">
    <source>
        <dbReference type="EMBL" id="UVC49996.1"/>
    </source>
</evidence>
<dbReference type="EMBL" id="CP056071">
    <property type="protein sequence ID" value="UVC49996.1"/>
    <property type="molecule type" value="Genomic_DNA"/>
</dbReference>
<proteinExistence type="predicted"/>
<evidence type="ECO:0000313" key="2">
    <source>
        <dbReference type="Proteomes" id="UP000244811"/>
    </source>
</evidence>
<dbReference type="AlphaFoldDB" id="A0A976XJE6"/>
<gene>
    <name evidence="1" type="ORF">MACK_003619</name>
</gene>